<evidence type="ECO:0000313" key="4">
    <source>
        <dbReference type="Proteomes" id="UP000186601"/>
    </source>
</evidence>
<gene>
    <name evidence="3" type="ORF">PHLCEN_2v10997</name>
</gene>
<feature type="compositionally biased region" description="Low complexity" evidence="1">
    <location>
        <begin position="409"/>
        <end position="444"/>
    </location>
</feature>
<accession>A0A2R6NLF7</accession>
<dbReference type="EMBL" id="MLYV02001104">
    <property type="protein sequence ID" value="PSR73141.1"/>
    <property type="molecule type" value="Genomic_DNA"/>
</dbReference>
<feature type="transmembrane region" description="Helical" evidence="2">
    <location>
        <begin position="152"/>
        <end position="177"/>
    </location>
</feature>
<keyword evidence="2" id="KW-1133">Transmembrane helix</keyword>
<dbReference type="OrthoDB" id="2802478at2759"/>
<reference evidence="3 4" key="1">
    <citation type="submission" date="2018-02" db="EMBL/GenBank/DDBJ databases">
        <title>Genome sequence of the basidiomycete white-rot fungus Phlebia centrifuga.</title>
        <authorList>
            <person name="Granchi Z."/>
            <person name="Peng M."/>
            <person name="de Vries R.P."/>
            <person name="Hilden K."/>
            <person name="Makela M.R."/>
            <person name="Grigoriev I."/>
            <person name="Riley R."/>
        </authorList>
    </citation>
    <scope>NUCLEOTIDE SEQUENCE [LARGE SCALE GENOMIC DNA]</scope>
    <source>
        <strain evidence="3 4">FBCC195</strain>
    </source>
</reference>
<protein>
    <submittedName>
        <fullName evidence="3">Uncharacterized protein</fullName>
    </submittedName>
</protein>
<dbReference type="AlphaFoldDB" id="A0A2R6NLF7"/>
<feature type="region of interest" description="Disordered" evidence="1">
    <location>
        <begin position="279"/>
        <end position="302"/>
    </location>
</feature>
<organism evidence="3 4">
    <name type="scientific">Hermanssonia centrifuga</name>
    <dbReference type="NCBI Taxonomy" id="98765"/>
    <lineage>
        <taxon>Eukaryota</taxon>
        <taxon>Fungi</taxon>
        <taxon>Dikarya</taxon>
        <taxon>Basidiomycota</taxon>
        <taxon>Agaricomycotina</taxon>
        <taxon>Agaricomycetes</taxon>
        <taxon>Polyporales</taxon>
        <taxon>Meruliaceae</taxon>
        <taxon>Hermanssonia</taxon>
    </lineage>
</organism>
<proteinExistence type="predicted"/>
<evidence type="ECO:0000256" key="2">
    <source>
        <dbReference type="SAM" id="Phobius"/>
    </source>
</evidence>
<sequence length="593" mass="64355">MSAIQKNRGASAHGVRIITETVCILHSSLDYPLYSLPPLLRQNFFDPAMAPAANVNQHEEETINPYSRQHRRKLVVPSKTRNEDHSQPHVTNLARRAGPTAENLPYPPPPYTPTIPLHASTLMPGDPDPSAPTFTPLNSPQAASLAPHGINVGILVIAVVASVAVLLLTAAGVRYFVKRKANKLKAAYPRFTMWHPKPQAAKLHPEKVDSAHSRSDLQAASSSFGRFVFISTSDGDLRPVKDKDENAEYAAPELPRVDQLSPAQEDTVYRRYSAPAAIGDYDGSEESALTSGSTRPTSLPPSTRELSLMIQRQRAAELAQMMRMKIVRDSSTMNMFPSSSSHSLSESAQYRSMAHGLGIIREELDDEIDISSTAMSALHEYGMSLDPATPTVPITELFQVDKNGKVVRSSTPLSSPATPPLTSAIMPNSQSSPSLSSGESRGTSVALSDDDSMDKAVIVQIAQARSMDIKRGVLVSLNTSNSISPGLPPVSHSAPALRSYDSRNSTILAFPSPPPMLSPIATSQISFSIDFEQSVEEQVFAYRESGPWSKAQYKLTTPGQIRALAESLAIPKSAAYVQQRDRAWPWPVHGVEV</sequence>
<dbReference type="Proteomes" id="UP000186601">
    <property type="component" value="Unassembled WGS sequence"/>
</dbReference>
<feature type="compositionally biased region" description="Polar residues" evidence="1">
    <location>
        <begin position="287"/>
        <end position="302"/>
    </location>
</feature>
<evidence type="ECO:0000313" key="3">
    <source>
        <dbReference type="EMBL" id="PSR73141.1"/>
    </source>
</evidence>
<name>A0A2R6NLF7_9APHY</name>
<feature type="region of interest" description="Disordered" evidence="1">
    <location>
        <begin position="407"/>
        <end position="448"/>
    </location>
</feature>
<keyword evidence="4" id="KW-1185">Reference proteome</keyword>
<keyword evidence="2" id="KW-0812">Transmembrane</keyword>
<comment type="caution">
    <text evidence="3">The sequence shown here is derived from an EMBL/GenBank/DDBJ whole genome shotgun (WGS) entry which is preliminary data.</text>
</comment>
<evidence type="ECO:0000256" key="1">
    <source>
        <dbReference type="SAM" id="MobiDB-lite"/>
    </source>
</evidence>
<keyword evidence="2" id="KW-0472">Membrane</keyword>